<accession>A0A4Y7T0U2</accession>
<comment type="caution">
    <text evidence="2">The sequence shown here is derived from an EMBL/GenBank/DDBJ whole genome shotgun (WGS) entry which is preliminary data.</text>
</comment>
<organism evidence="2 3">
    <name type="scientific">Coprinellus micaceus</name>
    <name type="common">Glistening ink-cap mushroom</name>
    <name type="synonym">Coprinus micaceus</name>
    <dbReference type="NCBI Taxonomy" id="71717"/>
    <lineage>
        <taxon>Eukaryota</taxon>
        <taxon>Fungi</taxon>
        <taxon>Dikarya</taxon>
        <taxon>Basidiomycota</taxon>
        <taxon>Agaricomycotina</taxon>
        <taxon>Agaricomycetes</taxon>
        <taxon>Agaricomycetidae</taxon>
        <taxon>Agaricales</taxon>
        <taxon>Agaricineae</taxon>
        <taxon>Psathyrellaceae</taxon>
        <taxon>Coprinellus</taxon>
    </lineage>
</organism>
<feature type="compositionally biased region" description="Polar residues" evidence="1">
    <location>
        <begin position="128"/>
        <end position="148"/>
    </location>
</feature>
<evidence type="ECO:0000313" key="3">
    <source>
        <dbReference type="Proteomes" id="UP000298030"/>
    </source>
</evidence>
<feature type="compositionally biased region" description="Polar residues" evidence="1">
    <location>
        <begin position="52"/>
        <end position="69"/>
    </location>
</feature>
<dbReference type="EMBL" id="QPFP01000039">
    <property type="protein sequence ID" value="TEB27611.1"/>
    <property type="molecule type" value="Genomic_DNA"/>
</dbReference>
<proteinExistence type="predicted"/>
<evidence type="ECO:0000313" key="2">
    <source>
        <dbReference type="EMBL" id="TEB27611.1"/>
    </source>
</evidence>
<keyword evidence="3" id="KW-1185">Reference proteome</keyword>
<dbReference type="AlphaFoldDB" id="A0A4Y7T0U2"/>
<feature type="region of interest" description="Disordered" evidence="1">
    <location>
        <begin position="121"/>
        <end position="148"/>
    </location>
</feature>
<dbReference type="Proteomes" id="UP000298030">
    <property type="component" value="Unassembled WGS sequence"/>
</dbReference>
<gene>
    <name evidence="2" type="ORF">FA13DRAFT_1879195</name>
</gene>
<protein>
    <submittedName>
        <fullName evidence="2">Uncharacterized protein</fullName>
    </submittedName>
</protein>
<sequence length="255" mass="28249">MDPTANIHPNVSIVDRTDEMASLRQDLAAFVNTEERLNGEVRVGENAASRAPNVNSASTQAPGQESPSSHLRDAWDSTQERMPQWFRVAMSEAMTENRSSIMGAERPWARLMIEALNSSHRPRAPAHNQPTQPVQPGQAQANRGQSTIRHNSVKRAYWKGPKMTRSEKRNRAMKIRMGKIKDGLNPLPMADLAVRQSANPIGRGAIIANGRSERRTLTNIREMCGSTPARPQTAKLVGASRVPWARMNCPGSVFR</sequence>
<evidence type="ECO:0000256" key="1">
    <source>
        <dbReference type="SAM" id="MobiDB-lite"/>
    </source>
</evidence>
<reference evidence="2 3" key="1">
    <citation type="journal article" date="2019" name="Nat. Ecol. Evol.">
        <title>Megaphylogeny resolves global patterns of mushroom evolution.</title>
        <authorList>
            <person name="Varga T."/>
            <person name="Krizsan K."/>
            <person name="Foldi C."/>
            <person name="Dima B."/>
            <person name="Sanchez-Garcia M."/>
            <person name="Sanchez-Ramirez S."/>
            <person name="Szollosi G.J."/>
            <person name="Szarkandi J.G."/>
            <person name="Papp V."/>
            <person name="Albert L."/>
            <person name="Andreopoulos W."/>
            <person name="Angelini C."/>
            <person name="Antonin V."/>
            <person name="Barry K.W."/>
            <person name="Bougher N.L."/>
            <person name="Buchanan P."/>
            <person name="Buyck B."/>
            <person name="Bense V."/>
            <person name="Catcheside P."/>
            <person name="Chovatia M."/>
            <person name="Cooper J."/>
            <person name="Damon W."/>
            <person name="Desjardin D."/>
            <person name="Finy P."/>
            <person name="Geml J."/>
            <person name="Haridas S."/>
            <person name="Hughes K."/>
            <person name="Justo A."/>
            <person name="Karasinski D."/>
            <person name="Kautmanova I."/>
            <person name="Kiss B."/>
            <person name="Kocsube S."/>
            <person name="Kotiranta H."/>
            <person name="LaButti K.M."/>
            <person name="Lechner B.E."/>
            <person name="Liimatainen K."/>
            <person name="Lipzen A."/>
            <person name="Lukacs Z."/>
            <person name="Mihaltcheva S."/>
            <person name="Morgado L.N."/>
            <person name="Niskanen T."/>
            <person name="Noordeloos M.E."/>
            <person name="Ohm R.A."/>
            <person name="Ortiz-Santana B."/>
            <person name="Ovrebo C."/>
            <person name="Racz N."/>
            <person name="Riley R."/>
            <person name="Savchenko A."/>
            <person name="Shiryaev A."/>
            <person name="Soop K."/>
            <person name="Spirin V."/>
            <person name="Szebenyi C."/>
            <person name="Tomsovsky M."/>
            <person name="Tulloss R.E."/>
            <person name="Uehling J."/>
            <person name="Grigoriev I.V."/>
            <person name="Vagvolgyi C."/>
            <person name="Papp T."/>
            <person name="Martin F.M."/>
            <person name="Miettinen O."/>
            <person name="Hibbett D.S."/>
            <person name="Nagy L.G."/>
        </authorList>
    </citation>
    <scope>NUCLEOTIDE SEQUENCE [LARGE SCALE GENOMIC DNA]</scope>
    <source>
        <strain evidence="2 3">FP101781</strain>
    </source>
</reference>
<name>A0A4Y7T0U2_COPMI</name>
<feature type="region of interest" description="Disordered" evidence="1">
    <location>
        <begin position="44"/>
        <end position="73"/>
    </location>
</feature>